<dbReference type="Gene3D" id="3.30.50.10">
    <property type="entry name" value="Erythroid Transcription Factor GATA-1, subunit A"/>
    <property type="match status" value="1"/>
</dbReference>
<dbReference type="Proteomes" id="UP001634394">
    <property type="component" value="Unassembled WGS sequence"/>
</dbReference>
<feature type="compositionally biased region" description="Polar residues" evidence="10">
    <location>
        <begin position="21"/>
        <end position="30"/>
    </location>
</feature>
<dbReference type="Pfam" id="PF00104">
    <property type="entry name" value="Hormone_recep"/>
    <property type="match status" value="1"/>
</dbReference>
<evidence type="ECO:0000256" key="4">
    <source>
        <dbReference type="ARBA" id="ARBA00023015"/>
    </source>
</evidence>
<evidence type="ECO:0000256" key="2">
    <source>
        <dbReference type="ARBA" id="ARBA00022771"/>
    </source>
</evidence>
<dbReference type="InterPro" id="IPR000536">
    <property type="entry name" value="Nucl_hrmn_rcpt_lig-bd"/>
</dbReference>
<evidence type="ECO:0000256" key="9">
    <source>
        <dbReference type="RuleBase" id="RU004334"/>
    </source>
</evidence>
<dbReference type="CDD" id="cd06916">
    <property type="entry name" value="NR_DBD_like"/>
    <property type="match status" value="1"/>
</dbReference>
<evidence type="ECO:0000256" key="8">
    <source>
        <dbReference type="ARBA" id="ARBA00023242"/>
    </source>
</evidence>
<evidence type="ECO:0000259" key="12">
    <source>
        <dbReference type="PROSITE" id="PS51843"/>
    </source>
</evidence>
<organism evidence="13 14">
    <name type="scientific">Sinanodonta woodiana</name>
    <name type="common">Chinese pond mussel</name>
    <name type="synonym">Anodonta woodiana</name>
    <dbReference type="NCBI Taxonomy" id="1069815"/>
    <lineage>
        <taxon>Eukaryota</taxon>
        <taxon>Metazoa</taxon>
        <taxon>Spiralia</taxon>
        <taxon>Lophotrochozoa</taxon>
        <taxon>Mollusca</taxon>
        <taxon>Bivalvia</taxon>
        <taxon>Autobranchia</taxon>
        <taxon>Heteroconchia</taxon>
        <taxon>Palaeoheterodonta</taxon>
        <taxon>Unionida</taxon>
        <taxon>Unionoidea</taxon>
        <taxon>Unionidae</taxon>
        <taxon>Unioninae</taxon>
        <taxon>Sinanodonta</taxon>
    </lineage>
</organism>
<feature type="domain" description="NR LBD" evidence="12">
    <location>
        <begin position="193"/>
        <end position="457"/>
    </location>
</feature>
<dbReference type="InterPro" id="IPR001723">
    <property type="entry name" value="Nuclear_hrmn_rcpt"/>
</dbReference>
<dbReference type="PANTHER" id="PTHR24082:SF473">
    <property type="entry name" value="ECDYSONE-INDUCED PROTEIN 75B, ISOFORM B"/>
    <property type="match status" value="1"/>
</dbReference>
<dbReference type="PRINTS" id="PR00047">
    <property type="entry name" value="STROIDFINGER"/>
</dbReference>
<keyword evidence="3 9" id="KW-0862">Zinc</keyword>
<dbReference type="Gene3D" id="1.10.565.10">
    <property type="entry name" value="Retinoid X Receptor"/>
    <property type="match status" value="1"/>
</dbReference>
<keyword evidence="8 9" id="KW-0539">Nucleus</keyword>
<evidence type="ECO:0000256" key="6">
    <source>
        <dbReference type="ARBA" id="ARBA00023163"/>
    </source>
</evidence>
<evidence type="ECO:0000256" key="5">
    <source>
        <dbReference type="ARBA" id="ARBA00023125"/>
    </source>
</evidence>
<accession>A0ABD3W4X4</accession>
<gene>
    <name evidence="13" type="ORF">ACJMK2_041676</name>
</gene>
<comment type="similarity">
    <text evidence="9">Belongs to the nuclear hormone receptor family.</text>
</comment>
<evidence type="ECO:0000313" key="13">
    <source>
        <dbReference type="EMBL" id="KAL3868924.1"/>
    </source>
</evidence>
<evidence type="ECO:0000256" key="7">
    <source>
        <dbReference type="ARBA" id="ARBA00023170"/>
    </source>
</evidence>
<dbReference type="InterPro" id="IPR050234">
    <property type="entry name" value="Nuclear_hormone_rcpt_NR1"/>
</dbReference>
<dbReference type="SUPFAM" id="SSF57716">
    <property type="entry name" value="Glucocorticoid receptor-like (DNA-binding domain)"/>
    <property type="match status" value="1"/>
</dbReference>
<evidence type="ECO:0000256" key="1">
    <source>
        <dbReference type="ARBA" id="ARBA00022723"/>
    </source>
</evidence>
<keyword evidence="2 9" id="KW-0863">Zinc-finger</keyword>
<evidence type="ECO:0000256" key="3">
    <source>
        <dbReference type="ARBA" id="ARBA00022833"/>
    </source>
</evidence>
<feature type="compositionally biased region" description="Polar residues" evidence="10">
    <location>
        <begin position="1"/>
        <end position="13"/>
    </location>
</feature>
<evidence type="ECO:0000313" key="14">
    <source>
        <dbReference type="Proteomes" id="UP001634394"/>
    </source>
</evidence>
<dbReference type="EMBL" id="JBJQND010000008">
    <property type="protein sequence ID" value="KAL3868924.1"/>
    <property type="molecule type" value="Genomic_DNA"/>
</dbReference>
<dbReference type="Pfam" id="PF00105">
    <property type="entry name" value="zf-C4"/>
    <property type="match status" value="1"/>
</dbReference>
<comment type="caution">
    <text evidence="13">The sequence shown here is derived from an EMBL/GenBank/DDBJ whole genome shotgun (WGS) entry which is preliminary data.</text>
</comment>
<comment type="subcellular location">
    <subcellularLocation>
        <location evidence="9">Nucleus</location>
    </subcellularLocation>
</comment>
<evidence type="ECO:0000259" key="11">
    <source>
        <dbReference type="PROSITE" id="PS51030"/>
    </source>
</evidence>
<dbReference type="InterPro" id="IPR013088">
    <property type="entry name" value="Znf_NHR/GATA"/>
</dbReference>
<dbReference type="PRINTS" id="PR00398">
    <property type="entry name" value="STRDHORMONER"/>
</dbReference>
<dbReference type="SUPFAM" id="SSF48508">
    <property type="entry name" value="Nuclear receptor ligand-binding domain"/>
    <property type="match status" value="1"/>
</dbReference>
<name>A0ABD3W4X4_SINWO</name>
<dbReference type="GO" id="GO:0003677">
    <property type="term" value="F:DNA binding"/>
    <property type="evidence" value="ECO:0007669"/>
    <property type="project" value="UniProtKB-KW"/>
</dbReference>
<keyword evidence="6 9" id="KW-0804">Transcription</keyword>
<dbReference type="PROSITE" id="PS51030">
    <property type="entry name" value="NUCLEAR_REC_DBD_2"/>
    <property type="match status" value="1"/>
</dbReference>
<dbReference type="GO" id="GO:0005634">
    <property type="term" value="C:nucleus"/>
    <property type="evidence" value="ECO:0007669"/>
    <property type="project" value="UniProtKB-SubCell"/>
</dbReference>
<reference evidence="13 14" key="1">
    <citation type="submission" date="2024-11" db="EMBL/GenBank/DDBJ databases">
        <title>Chromosome-level genome assembly of the freshwater bivalve Anodonta woodiana.</title>
        <authorList>
            <person name="Chen X."/>
        </authorList>
    </citation>
    <scope>NUCLEOTIDE SEQUENCE [LARGE SCALE GENOMIC DNA]</scope>
    <source>
        <strain evidence="13">MN2024</strain>
        <tissue evidence="13">Gills</tissue>
    </source>
</reference>
<keyword evidence="5 9" id="KW-0238">DNA-binding</keyword>
<dbReference type="PROSITE" id="PS51843">
    <property type="entry name" value="NR_LBD"/>
    <property type="match status" value="1"/>
</dbReference>
<keyword evidence="1 9" id="KW-0479">Metal-binding</keyword>
<dbReference type="GO" id="GO:0008270">
    <property type="term" value="F:zinc ion binding"/>
    <property type="evidence" value="ECO:0007669"/>
    <property type="project" value="UniProtKB-KW"/>
</dbReference>
<dbReference type="PANTHER" id="PTHR24082">
    <property type="entry name" value="NUCLEAR HORMONE RECEPTOR"/>
    <property type="match status" value="1"/>
</dbReference>
<evidence type="ECO:0000256" key="10">
    <source>
        <dbReference type="SAM" id="MobiDB-lite"/>
    </source>
</evidence>
<protein>
    <submittedName>
        <fullName evidence="13">Uncharacterized protein</fullName>
    </submittedName>
</protein>
<keyword evidence="4 9" id="KW-0805">Transcription regulation</keyword>
<dbReference type="InterPro" id="IPR035500">
    <property type="entry name" value="NHR-like_dom_sf"/>
</dbReference>
<feature type="domain" description="Nuclear receptor" evidence="11">
    <location>
        <begin position="34"/>
        <end position="114"/>
    </location>
</feature>
<proteinExistence type="inferred from homology"/>
<keyword evidence="7 9" id="KW-0675">Receptor</keyword>
<sequence>MTSDVCSLNTGLRSEPKTQGDNEVSPRSSGMTVLPPCRVCGDKASGLHYGANTCEACKAFFRRLLKKKTIDLICICSRDKDGLKNESTFLKTSCPLCRYKRCLAVGMSKTGIKIGRYTLSRRQENIREVKRLETLDFNANETEFSDTSEVQTSPLVEHTETSAPNSLCDQCSPENSQMSTLGHLAELNISEEEMDKTILSLVNALSRWDHNLLHCKADVEMRQKQYCEEYKLKTELFGGLPEIPIDEYRDFYNQTGIELDNRLQMVTELLSFLEERIAQIVSFAKTIPGFTNLPLDDQANLLKAARFECGILFTYRGVNTDLQVALFAWGKEYHFDEISRVMGREYAMARFKFSKKLQDLDLSEEEEALLQGIAMTFTDRCVLECPEEVAKIQSYLTTCLLHTINRSNKNRTRVAHLLNMLTSARDILELDKQSLKDAILDWPIINKFSLVREFLSL</sequence>
<dbReference type="SMART" id="SM00399">
    <property type="entry name" value="ZnF_C4"/>
    <property type="match status" value="1"/>
</dbReference>
<feature type="region of interest" description="Disordered" evidence="10">
    <location>
        <begin position="1"/>
        <end position="30"/>
    </location>
</feature>
<dbReference type="AlphaFoldDB" id="A0ABD3W4X4"/>
<dbReference type="PROSITE" id="PS00031">
    <property type="entry name" value="NUCLEAR_REC_DBD_1"/>
    <property type="match status" value="1"/>
</dbReference>
<keyword evidence="14" id="KW-1185">Reference proteome</keyword>
<dbReference type="InterPro" id="IPR001628">
    <property type="entry name" value="Znf_hrmn_rcpt"/>
</dbReference>
<dbReference type="SMART" id="SM00430">
    <property type="entry name" value="HOLI"/>
    <property type="match status" value="1"/>
</dbReference>